<evidence type="ECO:0000256" key="3">
    <source>
        <dbReference type="ARBA" id="ARBA00023315"/>
    </source>
</evidence>
<evidence type="ECO:0000313" key="6">
    <source>
        <dbReference type="EMBL" id="PJJ76242.1"/>
    </source>
</evidence>
<evidence type="ECO:0000256" key="1">
    <source>
        <dbReference type="ARBA" id="ARBA00005189"/>
    </source>
</evidence>
<keyword evidence="7" id="KW-1185">Reference proteome</keyword>
<feature type="transmembrane region" description="Helical" evidence="4">
    <location>
        <begin position="12"/>
        <end position="37"/>
    </location>
</feature>
<evidence type="ECO:0000256" key="2">
    <source>
        <dbReference type="ARBA" id="ARBA00022679"/>
    </source>
</evidence>
<dbReference type="InterPro" id="IPR002123">
    <property type="entry name" value="Plipid/glycerol_acylTrfase"/>
</dbReference>
<comment type="pathway">
    <text evidence="1">Lipid metabolism.</text>
</comment>
<dbReference type="OrthoDB" id="9803035at2"/>
<dbReference type="GO" id="GO:0003841">
    <property type="term" value="F:1-acylglycerol-3-phosphate O-acyltransferase activity"/>
    <property type="evidence" value="ECO:0007669"/>
    <property type="project" value="TreeGrafter"/>
</dbReference>
<dbReference type="EMBL" id="PGFG01000001">
    <property type="protein sequence ID" value="PJJ76242.1"/>
    <property type="molecule type" value="Genomic_DNA"/>
</dbReference>
<dbReference type="PANTHER" id="PTHR10434:SF11">
    <property type="entry name" value="1-ACYL-SN-GLYCEROL-3-PHOSPHATE ACYLTRANSFERASE"/>
    <property type="match status" value="1"/>
</dbReference>
<name>A0A2M9CWE2_9BACT</name>
<dbReference type="CDD" id="cd07989">
    <property type="entry name" value="LPLAT_AGPAT-like"/>
    <property type="match status" value="1"/>
</dbReference>
<organism evidence="6 7">
    <name type="scientific">Thermoflavifilum aggregans</name>
    <dbReference type="NCBI Taxonomy" id="454188"/>
    <lineage>
        <taxon>Bacteria</taxon>
        <taxon>Pseudomonadati</taxon>
        <taxon>Bacteroidota</taxon>
        <taxon>Chitinophagia</taxon>
        <taxon>Chitinophagales</taxon>
        <taxon>Chitinophagaceae</taxon>
        <taxon>Thermoflavifilum</taxon>
    </lineage>
</organism>
<keyword evidence="4" id="KW-0472">Membrane</keyword>
<keyword evidence="2 6" id="KW-0808">Transferase</keyword>
<dbReference type="GO" id="GO:0006654">
    <property type="term" value="P:phosphatidic acid biosynthetic process"/>
    <property type="evidence" value="ECO:0007669"/>
    <property type="project" value="TreeGrafter"/>
</dbReference>
<evidence type="ECO:0000259" key="5">
    <source>
        <dbReference type="SMART" id="SM00563"/>
    </source>
</evidence>
<gene>
    <name evidence="6" type="ORF">BXY57_1851</name>
</gene>
<protein>
    <submittedName>
        <fullName evidence="6">1-acyl-sn-glycerol-3-phosphate acyltransferase</fullName>
    </submittedName>
</protein>
<dbReference type="RefSeq" id="WP_100314754.1">
    <property type="nucleotide sequence ID" value="NZ_PGFG01000001.1"/>
</dbReference>
<proteinExistence type="predicted"/>
<keyword evidence="4" id="KW-1133">Transmembrane helix</keyword>
<keyword evidence="4" id="KW-0812">Transmembrane</keyword>
<evidence type="ECO:0000313" key="7">
    <source>
        <dbReference type="Proteomes" id="UP000230000"/>
    </source>
</evidence>
<dbReference type="SUPFAM" id="SSF69593">
    <property type="entry name" value="Glycerol-3-phosphate (1)-acyltransferase"/>
    <property type="match status" value="1"/>
</dbReference>
<dbReference type="Pfam" id="PF01553">
    <property type="entry name" value="Acyltransferase"/>
    <property type="match status" value="1"/>
</dbReference>
<comment type="caution">
    <text evidence="6">The sequence shown here is derived from an EMBL/GenBank/DDBJ whole genome shotgun (WGS) entry which is preliminary data.</text>
</comment>
<reference evidence="6 7" key="1">
    <citation type="submission" date="2017-11" db="EMBL/GenBank/DDBJ databases">
        <title>Genomic Encyclopedia of Archaeal and Bacterial Type Strains, Phase II (KMG-II): From Individual Species to Whole Genera.</title>
        <authorList>
            <person name="Goeker M."/>
        </authorList>
    </citation>
    <scope>NUCLEOTIDE SEQUENCE [LARGE SCALE GENOMIC DNA]</scope>
    <source>
        <strain evidence="6 7">DSM 27268</strain>
    </source>
</reference>
<dbReference type="PANTHER" id="PTHR10434">
    <property type="entry name" value="1-ACYL-SN-GLYCEROL-3-PHOSPHATE ACYLTRANSFERASE"/>
    <property type="match status" value="1"/>
</dbReference>
<evidence type="ECO:0000256" key="4">
    <source>
        <dbReference type="SAM" id="Phobius"/>
    </source>
</evidence>
<feature type="domain" description="Phospholipid/glycerol acyltransferase" evidence="5">
    <location>
        <begin position="86"/>
        <end position="200"/>
    </location>
</feature>
<sequence>MIERRTIPYWQRILFGVFAVYVALLFLVTMLLTALYVAICDLCFREPRRTAMVLKGYRVWMGVFLPLTGCRIRIRGKERLKGRGPFVVVANHRSFVDILVMTPFVPGVNKTLAKKELASIPVFNLIYRAGSVLVDRKNPASRVKSYEAMKEVLQQGMHMIIYPEGTRNTTAEPLRPFQDGAFALAIETQRPIVPAVLFHTEKILPPGAGLYFRPHRIELHFLPPVSVEGYDRNQVQELKQQVFSLMKQYYVQCLQQPHWNKS</sequence>
<dbReference type="Proteomes" id="UP000230000">
    <property type="component" value="Unassembled WGS sequence"/>
</dbReference>
<dbReference type="AlphaFoldDB" id="A0A2M9CWE2"/>
<keyword evidence="3 6" id="KW-0012">Acyltransferase</keyword>
<accession>A0A2M9CWE2</accession>
<dbReference type="SMART" id="SM00563">
    <property type="entry name" value="PlsC"/>
    <property type="match status" value="1"/>
</dbReference>